<comment type="caution">
    <text evidence="1">The sequence shown here is derived from an EMBL/GenBank/DDBJ whole genome shotgun (WGS) entry which is preliminary data.</text>
</comment>
<dbReference type="Proteomes" id="UP000827976">
    <property type="component" value="Chromosome 12"/>
</dbReference>
<sequence>MEPVEHNEDWELVRSRKLRSSPTSDDQSNIRSPPQGFLPVTGTKRPRSPPACNHCLRTTHKTSECRHRLSCKRCGGAGHMAANCRVEIPSPPRHRRVRPKAKASTSQFDTAAEENQRKAGDSSLTTNRQRSQISLSLTQETSKLRKDLAKIIVLDVISGQTSEDILLEFLPGALNTPRVDAVYDFKGNSYLATLSCEAEAIKACKIGELSLPSKMGPCVISIKPWSAEIGSVGSATGKAQVLLIWNLPLHAWTWTVLVDFLKPIGELVAIPQPSKPHKSFISVLVRCRPRVVLPHEVVLSFGMRKYIVMITDNHLPFPTYRRDLEKYVVTLPKADDSPRHISPPPLDNDRSADLKGKDVFQDAEHRADSNKITHGGRTSQQFSQIWRPRSQSTRPESTAPGVPLCPSETARPVSVAPGAMNSLPETRPESLAPGVEGTRPIVLAARRPASRRTLGSEISNKDNARQVLPSFQPTLHASNQPLHELQCPYSGVDHVLVEETANSGGCSYKEKKETAEITTRGDSFKPLSRDDQLTPSPLHHVQIDQVPQGPSLSHDQVLKGPGPNLDPCPTQDQRLDQLPHGPGPTLDPSPGPTLDPCPTQDQRLDQLPQGPGPTLDPCPTQDQSLDQSTLGSSPTQEPISGLVVLGPPYSAENNTKGPDSRNSLEPEDSLYMAQAQPANGKELNDSESFCNPAQPPSNFSPPPNFNWVFLHGCWTLVPCIFTKEISTRSLQEEDSLQQGHIEIWNEENQVDDPEHIVQISEGSGHDGDSVESHEYEDSESDFEEKIRRLLHTGQAEDPAHGTRRSERKKKPSSRWNEEAGFIPQPPRSSKKKGTSSTTPEAPDSKRSKLEEPMSKIKRSLEFTTSRFAEQEDPSVPPSSLGEI</sequence>
<keyword evidence="2" id="KW-1185">Reference proteome</keyword>
<evidence type="ECO:0000313" key="1">
    <source>
        <dbReference type="EMBL" id="KAH7667215.1"/>
    </source>
</evidence>
<reference evidence="2" key="1">
    <citation type="journal article" date="2022" name="Nat. Commun.">
        <title>Chromosome evolution and the genetic basis of agronomically important traits in greater yam.</title>
        <authorList>
            <person name="Bredeson J.V."/>
            <person name="Lyons J.B."/>
            <person name="Oniyinde I.O."/>
            <person name="Okereke N.R."/>
            <person name="Kolade O."/>
            <person name="Nnabue I."/>
            <person name="Nwadili C.O."/>
            <person name="Hribova E."/>
            <person name="Parker M."/>
            <person name="Nwogha J."/>
            <person name="Shu S."/>
            <person name="Carlson J."/>
            <person name="Kariba R."/>
            <person name="Muthemba S."/>
            <person name="Knop K."/>
            <person name="Barton G.J."/>
            <person name="Sherwood A.V."/>
            <person name="Lopez-Montes A."/>
            <person name="Asiedu R."/>
            <person name="Jamnadass R."/>
            <person name="Muchugi A."/>
            <person name="Goodstein D."/>
            <person name="Egesi C.N."/>
            <person name="Featherston J."/>
            <person name="Asfaw A."/>
            <person name="Simpson G.G."/>
            <person name="Dolezel J."/>
            <person name="Hendre P.S."/>
            <person name="Van Deynze A."/>
            <person name="Kumar P.L."/>
            <person name="Obidiegwu J.E."/>
            <person name="Bhattacharjee R."/>
            <person name="Rokhsar D.S."/>
        </authorList>
    </citation>
    <scope>NUCLEOTIDE SEQUENCE [LARGE SCALE GENOMIC DNA]</scope>
    <source>
        <strain evidence="2">cv. TDa95/00328</strain>
    </source>
</reference>
<gene>
    <name evidence="1" type="ORF">IHE45_12G045200</name>
</gene>
<name>A0ACB7V1V5_DIOAL</name>
<dbReference type="EMBL" id="CM037022">
    <property type="protein sequence ID" value="KAH7667215.1"/>
    <property type="molecule type" value="Genomic_DNA"/>
</dbReference>
<proteinExistence type="predicted"/>
<protein>
    <submittedName>
        <fullName evidence="1">Aldehyde dehydrogenase N-terminal protein</fullName>
    </submittedName>
</protein>
<organism evidence="1 2">
    <name type="scientific">Dioscorea alata</name>
    <name type="common">Purple yam</name>
    <dbReference type="NCBI Taxonomy" id="55571"/>
    <lineage>
        <taxon>Eukaryota</taxon>
        <taxon>Viridiplantae</taxon>
        <taxon>Streptophyta</taxon>
        <taxon>Embryophyta</taxon>
        <taxon>Tracheophyta</taxon>
        <taxon>Spermatophyta</taxon>
        <taxon>Magnoliopsida</taxon>
        <taxon>Liliopsida</taxon>
        <taxon>Dioscoreales</taxon>
        <taxon>Dioscoreaceae</taxon>
        <taxon>Dioscorea</taxon>
    </lineage>
</organism>
<evidence type="ECO:0000313" key="2">
    <source>
        <dbReference type="Proteomes" id="UP000827976"/>
    </source>
</evidence>
<accession>A0ACB7V1V5</accession>